<dbReference type="EMBL" id="CP011494">
    <property type="protein sequence ID" value="AKO52825.1"/>
    <property type="molecule type" value="Genomic_DNA"/>
</dbReference>
<keyword evidence="1" id="KW-0812">Transmembrane</keyword>
<accession>A0A0H4I522</accession>
<dbReference type="PATRIC" id="fig|330734.3.peg.2266"/>
<dbReference type="RefSeq" id="WP_048386031.1">
    <property type="nucleotide sequence ID" value="NZ_CP011494.1"/>
</dbReference>
<dbReference type="PANTHER" id="PTHR40115:SF1">
    <property type="entry name" value="INNER MEMBRANE PROTEIN WITH PEPSY TM HELIX"/>
    <property type="match status" value="1"/>
</dbReference>
<feature type="transmembrane region" description="Helical" evidence="1">
    <location>
        <begin position="12"/>
        <end position="35"/>
    </location>
</feature>
<gene>
    <name evidence="2" type="ORF">ABA45_10780</name>
</gene>
<evidence type="ECO:0000256" key="1">
    <source>
        <dbReference type="SAM" id="Phobius"/>
    </source>
</evidence>
<protein>
    <submittedName>
        <fullName evidence="2">Membrane protein</fullName>
    </submittedName>
</protein>
<dbReference type="KEGG" id="mpq:ABA45_10780"/>
<name>A0A0H4I522_9GAMM</name>
<keyword evidence="1" id="KW-1133">Transmembrane helix</keyword>
<dbReference type="STRING" id="330734.ABA45_10780"/>
<reference evidence="2 3" key="1">
    <citation type="submission" date="2015-05" db="EMBL/GenBank/DDBJ databases">
        <title>Complete genome of Marinobacter psychrophilus strain 20041T isolated from sea-ice of the Canadian Basin.</title>
        <authorList>
            <person name="Song L."/>
            <person name="Ren L."/>
            <person name="Yu Y."/>
            <person name="Wang X."/>
        </authorList>
    </citation>
    <scope>NUCLEOTIDE SEQUENCE [LARGE SCALE GENOMIC DNA]</scope>
    <source>
        <strain evidence="2 3">20041</strain>
    </source>
</reference>
<dbReference type="Pfam" id="PF16357">
    <property type="entry name" value="PepSY_TM_like_2"/>
    <property type="match status" value="1"/>
</dbReference>
<sequence length="201" mass="22012">MATSVWLKHLLRWHWVSSALALFGLLLFVITGVTLNHAGQIPGTPVVTVVEGIAPDAVLASVVEAQKADSAVLPIALNHWLKREQGLALKPGAVEWSEYELYVSLPKPGGDAWLSLDLNTGELLYETTDRGWIAWLNDLHKGRNAGPVWFWFIDVFAVICLVFCLTGLAVLGLHARERISVWPVVGLGVLLPLLLAVVFVH</sequence>
<organism evidence="2 3">
    <name type="scientific">Marinobacter psychrophilus</name>
    <dbReference type="NCBI Taxonomy" id="330734"/>
    <lineage>
        <taxon>Bacteria</taxon>
        <taxon>Pseudomonadati</taxon>
        <taxon>Pseudomonadota</taxon>
        <taxon>Gammaproteobacteria</taxon>
        <taxon>Pseudomonadales</taxon>
        <taxon>Marinobacteraceae</taxon>
        <taxon>Marinobacter</taxon>
    </lineage>
</organism>
<evidence type="ECO:0000313" key="2">
    <source>
        <dbReference type="EMBL" id="AKO52825.1"/>
    </source>
</evidence>
<feature type="transmembrane region" description="Helical" evidence="1">
    <location>
        <begin position="148"/>
        <end position="173"/>
    </location>
</feature>
<feature type="transmembrane region" description="Helical" evidence="1">
    <location>
        <begin position="179"/>
        <end position="200"/>
    </location>
</feature>
<keyword evidence="3" id="KW-1185">Reference proteome</keyword>
<dbReference type="AlphaFoldDB" id="A0A0H4I522"/>
<dbReference type="InterPro" id="IPR032307">
    <property type="entry name" value="PepSY_TM-like_2"/>
</dbReference>
<dbReference type="PANTHER" id="PTHR40115">
    <property type="entry name" value="INNER MEMBRANE PROTEIN WITH PEPSY TM HELIX"/>
    <property type="match status" value="1"/>
</dbReference>
<keyword evidence="1" id="KW-0472">Membrane</keyword>
<dbReference type="Proteomes" id="UP000036406">
    <property type="component" value="Chromosome"/>
</dbReference>
<evidence type="ECO:0000313" key="3">
    <source>
        <dbReference type="Proteomes" id="UP000036406"/>
    </source>
</evidence>
<proteinExistence type="predicted"/>